<comment type="caution">
    <text evidence="1">The sequence shown here is derived from an EMBL/GenBank/DDBJ whole genome shotgun (WGS) entry which is preliminary data.</text>
</comment>
<dbReference type="RefSeq" id="WP_182581272.1">
    <property type="nucleotide sequence ID" value="NZ_JACIUY010000059.1"/>
</dbReference>
<reference evidence="1 2" key="1">
    <citation type="submission" date="2020-07" db="EMBL/GenBank/DDBJ databases">
        <title>Description of Limosilactobacillus balticus sp. nov., Limosilactobacillus agrestis sp. nov., Limosilactobacillus albertensis sp. nov., Limosilactobacillus rudii sp. nov., Limosilactobacillus fastidiosus sp. nov., five novel Limosilactobacillus species isolated from the vertebrate gastrointestinal tract, and proposal of 6 subspecies of Limosilactobacillus reuteri adapted to the gastrointestinal tract of specific vertebrate hosts.</title>
        <authorList>
            <person name="Li F."/>
            <person name="Cheng C."/>
            <person name="Zheng J."/>
            <person name="Quevedo R.M."/>
            <person name="Li J."/>
            <person name="Roos S."/>
            <person name="Gaenzle M.G."/>
            <person name="Walter J."/>
        </authorList>
    </citation>
    <scope>NUCLEOTIDE SEQUENCE [LARGE SCALE GENOMIC DNA]</scope>
    <source>
        <strain evidence="1 2">WF-MA3-C</strain>
    </source>
</reference>
<dbReference type="InterPro" id="IPR041242">
    <property type="entry name" value="HNHc_6"/>
</dbReference>
<name>A0A7W3U0H7_9LACO</name>
<gene>
    <name evidence="1" type="ORF">H5R63_06370</name>
</gene>
<dbReference type="EMBL" id="JACIUY010000059">
    <property type="protein sequence ID" value="MBB1086405.1"/>
    <property type="molecule type" value="Genomic_DNA"/>
</dbReference>
<organism evidence="1 2">
    <name type="scientific">Limosilactobacillus fastidiosus</name>
    <dbReference type="NCBI Taxonomy" id="2759855"/>
    <lineage>
        <taxon>Bacteria</taxon>
        <taxon>Bacillati</taxon>
        <taxon>Bacillota</taxon>
        <taxon>Bacilli</taxon>
        <taxon>Lactobacillales</taxon>
        <taxon>Lactobacillaceae</taxon>
        <taxon>Limosilactobacillus</taxon>
    </lineage>
</organism>
<evidence type="ECO:0008006" key="3">
    <source>
        <dbReference type="Google" id="ProtNLM"/>
    </source>
</evidence>
<dbReference type="AlphaFoldDB" id="A0A7W3U0H7"/>
<protein>
    <recommendedName>
        <fullName evidence="3">DUF968 domain-containing protein</fullName>
    </recommendedName>
</protein>
<proteinExistence type="predicted"/>
<accession>A0A7W3U0H7</accession>
<dbReference type="Proteomes" id="UP000518255">
    <property type="component" value="Unassembled WGS sequence"/>
</dbReference>
<dbReference type="Pfam" id="PF16784">
    <property type="entry name" value="HNHc_6"/>
    <property type="match status" value="1"/>
</dbReference>
<evidence type="ECO:0000313" key="1">
    <source>
        <dbReference type="EMBL" id="MBB1086405.1"/>
    </source>
</evidence>
<evidence type="ECO:0000313" key="2">
    <source>
        <dbReference type="Proteomes" id="UP000518255"/>
    </source>
</evidence>
<sequence>MYGKLISTSGNTVQIALDDELSINRLTTLANGKQPTVELSVEDGRHITPDQRKKIYALMNDFCAYTGYVPEEAKAYFKAMVEGIFNVEPFSLSDCSVTTASYMITTILEFMFHENIPFRTKIWDLLPDDFPRVAMCVRHKRCAICLKEHADIDHVTTVGMGRNRNTINHTGMYIEPLCRVHHTIRHAMGIKSFMQRYHLKPIKVTPELAKELHLGRIENEQAVN</sequence>